<evidence type="ECO:0000313" key="2">
    <source>
        <dbReference type="Proteomes" id="UP000828390"/>
    </source>
</evidence>
<protein>
    <submittedName>
        <fullName evidence="1">Uncharacterized protein</fullName>
    </submittedName>
</protein>
<accession>A0A9D4NMB4</accession>
<organism evidence="1 2">
    <name type="scientific">Dreissena polymorpha</name>
    <name type="common">Zebra mussel</name>
    <name type="synonym">Mytilus polymorpha</name>
    <dbReference type="NCBI Taxonomy" id="45954"/>
    <lineage>
        <taxon>Eukaryota</taxon>
        <taxon>Metazoa</taxon>
        <taxon>Spiralia</taxon>
        <taxon>Lophotrochozoa</taxon>
        <taxon>Mollusca</taxon>
        <taxon>Bivalvia</taxon>
        <taxon>Autobranchia</taxon>
        <taxon>Heteroconchia</taxon>
        <taxon>Euheterodonta</taxon>
        <taxon>Imparidentia</taxon>
        <taxon>Neoheterodontei</taxon>
        <taxon>Myida</taxon>
        <taxon>Dreissenoidea</taxon>
        <taxon>Dreissenidae</taxon>
        <taxon>Dreissena</taxon>
    </lineage>
</organism>
<dbReference type="AlphaFoldDB" id="A0A9D4NMB4"/>
<sequence length="83" mass="9559">MRPEMPFHTTTTSETADCGLRDTLDVITQNLSVTLGASLPSPFPPYHVQTYCIYQVLAVECFHWVFLRLFKHKEQLEHCDVTC</sequence>
<dbReference type="EMBL" id="JAIWYP010000001">
    <property type="protein sequence ID" value="KAH3896082.1"/>
    <property type="molecule type" value="Genomic_DNA"/>
</dbReference>
<keyword evidence="2" id="KW-1185">Reference proteome</keyword>
<name>A0A9D4NMB4_DREPO</name>
<dbReference type="Proteomes" id="UP000828390">
    <property type="component" value="Unassembled WGS sequence"/>
</dbReference>
<comment type="caution">
    <text evidence="1">The sequence shown here is derived from an EMBL/GenBank/DDBJ whole genome shotgun (WGS) entry which is preliminary data.</text>
</comment>
<reference evidence="1" key="2">
    <citation type="submission" date="2020-11" db="EMBL/GenBank/DDBJ databases">
        <authorList>
            <person name="McCartney M.A."/>
            <person name="Auch B."/>
            <person name="Kono T."/>
            <person name="Mallez S."/>
            <person name="Becker A."/>
            <person name="Gohl D.M."/>
            <person name="Silverstein K.A.T."/>
            <person name="Koren S."/>
            <person name="Bechman K.B."/>
            <person name="Herman A."/>
            <person name="Abrahante J.E."/>
            <person name="Garbe J."/>
        </authorList>
    </citation>
    <scope>NUCLEOTIDE SEQUENCE</scope>
    <source>
        <strain evidence="1">Duluth1</strain>
        <tissue evidence="1">Whole animal</tissue>
    </source>
</reference>
<evidence type="ECO:0000313" key="1">
    <source>
        <dbReference type="EMBL" id="KAH3896082.1"/>
    </source>
</evidence>
<gene>
    <name evidence="1" type="ORF">DPMN_020255</name>
</gene>
<reference evidence="1" key="1">
    <citation type="journal article" date="2019" name="bioRxiv">
        <title>The Genome of the Zebra Mussel, Dreissena polymorpha: A Resource for Invasive Species Research.</title>
        <authorList>
            <person name="McCartney M.A."/>
            <person name="Auch B."/>
            <person name="Kono T."/>
            <person name="Mallez S."/>
            <person name="Zhang Y."/>
            <person name="Obille A."/>
            <person name="Becker A."/>
            <person name="Abrahante J.E."/>
            <person name="Garbe J."/>
            <person name="Badalamenti J.P."/>
            <person name="Herman A."/>
            <person name="Mangelson H."/>
            <person name="Liachko I."/>
            <person name="Sullivan S."/>
            <person name="Sone E.D."/>
            <person name="Koren S."/>
            <person name="Silverstein K.A.T."/>
            <person name="Beckman K.B."/>
            <person name="Gohl D.M."/>
        </authorList>
    </citation>
    <scope>NUCLEOTIDE SEQUENCE</scope>
    <source>
        <strain evidence="1">Duluth1</strain>
        <tissue evidence="1">Whole animal</tissue>
    </source>
</reference>
<proteinExistence type="predicted"/>